<keyword evidence="2" id="KW-1185">Reference proteome</keyword>
<reference evidence="1 2" key="1">
    <citation type="submission" date="2024-04" db="EMBL/GenBank/DDBJ databases">
        <authorList>
            <person name="Waldvogel A.-M."/>
            <person name="Schoenle A."/>
        </authorList>
    </citation>
    <scope>NUCLEOTIDE SEQUENCE [LARGE SCALE GENOMIC DNA]</scope>
</reference>
<organism evidence="1 2">
    <name type="scientific">Knipowitschia caucasica</name>
    <name type="common">Caucasian dwarf goby</name>
    <name type="synonym">Pomatoschistus caucasicus</name>
    <dbReference type="NCBI Taxonomy" id="637954"/>
    <lineage>
        <taxon>Eukaryota</taxon>
        <taxon>Metazoa</taxon>
        <taxon>Chordata</taxon>
        <taxon>Craniata</taxon>
        <taxon>Vertebrata</taxon>
        <taxon>Euteleostomi</taxon>
        <taxon>Actinopterygii</taxon>
        <taxon>Neopterygii</taxon>
        <taxon>Teleostei</taxon>
        <taxon>Neoteleostei</taxon>
        <taxon>Acanthomorphata</taxon>
        <taxon>Gobiaria</taxon>
        <taxon>Gobiiformes</taxon>
        <taxon>Gobioidei</taxon>
        <taxon>Gobiidae</taxon>
        <taxon>Gobiinae</taxon>
        <taxon>Knipowitschia</taxon>
    </lineage>
</organism>
<protein>
    <recommendedName>
        <fullName evidence="3">Sterile alpha motif domain-containing protein 3-like</fullName>
    </recommendedName>
</protein>
<dbReference type="EMBL" id="OZ035830">
    <property type="protein sequence ID" value="CAL1612824.1"/>
    <property type="molecule type" value="Genomic_DNA"/>
</dbReference>
<dbReference type="PANTHER" id="PTHR31025">
    <property type="entry name" value="SI:CH211-196P9.1-RELATED"/>
    <property type="match status" value="1"/>
</dbReference>
<evidence type="ECO:0008006" key="3">
    <source>
        <dbReference type="Google" id="ProtNLM"/>
    </source>
</evidence>
<sequence>MALVGLSTQDLLTKIREAGVEVTEVEAQRFRDNDVDGETVDCGLTENMIACLFHGSFKKQVKFSQFVSKLKEPVVTLTLEPVPPEECQQPTCSATLCSGPSGRLPTTFDIPAFPRHLQTKLDNKEPCQRNPKDRHIIIRVLYEAMAQYTMYPTNLEYVQAVKTLIVRYPFLKDLEGNGYHTWHMSLRRKFKSERAPLVYNDEVRLSKEKFCRKTSVQSVETARTNLRNLSEASSVLGEDPSSIDAHVKMLHSQYQKMHPDLMIVQDRMQQTFAWRQKEIADGMTVEETVKKYPFLRTPAVLYNELEWIHPAIGNVCQRFNEGFSCIVSKVLNLARGKSPLSKLYLEAREEALTEDLPDIDFRAALIFLPHIFKENIDCFITLGESDPATPYPTIQLTDRDWKMAFTRRASNIVKVDGIELCHTSAIDEGIISAFCAYFVFNLAFPRHLKNTLMFLQRYIVKIVVDSDKPLPITITRQVNLLY</sequence>
<dbReference type="Proteomes" id="UP001497482">
    <property type="component" value="Chromosome 8"/>
</dbReference>
<evidence type="ECO:0000313" key="1">
    <source>
        <dbReference type="EMBL" id="CAL1612824.1"/>
    </source>
</evidence>
<dbReference type="AlphaFoldDB" id="A0AAV2MHD5"/>
<name>A0AAV2MHD5_KNICA</name>
<dbReference type="PANTHER" id="PTHR31025:SF25">
    <property type="entry name" value="ZINC FINGER (C2H2)-60"/>
    <property type="match status" value="1"/>
</dbReference>
<accession>A0AAV2MHD5</accession>
<proteinExistence type="predicted"/>
<evidence type="ECO:0000313" key="2">
    <source>
        <dbReference type="Proteomes" id="UP001497482"/>
    </source>
</evidence>
<gene>
    <name evidence="1" type="ORF">KC01_LOCUS39115</name>
</gene>